<dbReference type="GO" id="GO:0006511">
    <property type="term" value="P:ubiquitin-dependent protein catabolic process"/>
    <property type="evidence" value="ECO:0007669"/>
    <property type="project" value="TreeGrafter"/>
</dbReference>
<dbReference type="Gene3D" id="2.20.28.10">
    <property type="match status" value="1"/>
</dbReference>
<dbReference type="SUPFAM" id="SSF161245">
    <property type="entry name" value="Zinc hairpin stack"/>
    <property type="match status" value="1"/>
</dbReference>
<dbReference type="InterPro" id="IPR001841">
    <property type="entry name" value="Znf_RING"/>
</dbReference>
<feature type="region of interest" description="Disordered" evidence="5">
    <location>
        <begin position="182"/>
        <end position="232"/>
    </location>
</feature>
<dbReference type="InterPro" id="IPR037275">
    <property type="entry name" value="Znf_CTCHY_sf"/>
</dbReference>
<feature type="compositionally biased region" description="Polar residues" evidence="5">
    <location>
        <begin position="187"/>
        <end position="197"/>
    </location>
</feature>
<dbReference type="SMART" id="SM00184">
    <property type="entry name" value="RING"/>
    <property type="match status" value="2"/>
</dbReference>
<dbReference type="Pfam" id="PF13639">
    <property type="entry name" value="zf-RING_2"/>
    <property type="match status" value="1"/>
</dbReference>
<feature type="compositionally biased region" description="Acidic residues" evidence="5">
    <location>
        <begin position="73"/>
        <end position="86"/>
    </location>
</feature>
<keyword evidence="10" id="KW-1185">Reference proteome</keyword>
<evidence type="ECO:0000256" key="4">
    <source>
        <dbReference type="PROSITE-ProRule" id="PRU00601"/>
    </source>
</evidence>
<dbReference type="SUPFAM" id="SSF57850">
    <property type="entry name" value="RING/U-box"/>
    <property type="match status" value="1"/>
</dbReference>
<dbReference type="InterPro" id="IPR013083">
    <property type="entry name" value="Znf_RING/FYVE/PHD"/>
</dbReference>
<dbReference type="InterPro" id="IPR037274">
    <property type="entry name" value="Znf_CHY_sf"/>
</dbReference>
<feature type="compositionally biased region" description="Low complexity" evidence="5">
    <location>
        <begin position="198"/>
        <end position="222"/>
    </location>
</feature>
<dbReference type="AlphaFoldDB" id="A0A0J9XES2"/>
<evidence type="ECO:0000259" key="6">
    <source>
        <dbReference type="PROSITE" id="PS50089"/>
    </source>
</evidence>
<evidence type="ECO:0000256" key="1">
    <source>
        <dbReference type="ARBA" id="ARBA00022723"/>
    </source>
</evidence>
<dbReference type="EMBL" id="CCBN010000012">
    <property type="protein sequence ID" value="CDO55737.1"/>
    <property type="molecule type" value="Genomic_DNA"/>
</dbReference>
<dbReference type="CDD" id="cd16464">
    <property type="entry name" value="RING-H2_Pirh2-like"/>
    <property type="match status" value="1"/>
</dbReference>
<dbReference type="PROSITE" id="PS51270">
    <property type="entry name" value="ZF_CTCHY"/>
    <property type="match status" value="1"/>
</dbReference>
<accession>A0A0J9XES2</accession>
<dbReference type="InterPro" id="IPR017921">
    <property type="entry name" value="Znf_CTCHY"/>
</dbReference>
<feature type="compositionally biased region" description="Low complexity" evidence="5">
    <location>
        <begin position="120"/>
        <end position="130"/>
    </location>
</feature>
<feature type="compositionally biased region" description="Polar residues" evidence="5">
    <location>
        <begin position="105"/>
        <end position="114"/>
    </location>
</feature>
<dbReference type="GO" id="GO:0016567">
    <property type="term" value="P:protein ubiquitination"/>
    <property type="evidence" value="ECO:0007669"/>
    <property type="project" value="TreeGrafter"/>
</dbReference>
<dbReference type="SUPFAM" id="SSF161219">
    <property type="entry name" value="CHY zinc finger-like"/>
    <property type="match status" value="1"/>
</dbReference>
<dbReference type="STRING" id="1173061.A0A0J9XES2"/>
<organism evidence="9 10">
    <name type="scientific">Geotrichum candidum</name>
    <name type="common">Oospora lactis</name>
    <name type="synonym">Dipodascus geotrichum</name>
    <dbReference type="NCBI Taxonomy" id="1173061"/>
    <lineage>
        <taxon>Eukaryota</taxon>
        <taxon>Fungi</taxon>
        <taxon>Dikarya</taxon>
        <taxon>Ascomycota</taxon>
        <taxon>Saccharomycotina</taxon>
        <taxon>Dipodascomycetes</taxon>
        <taxon>Dipodascales</taxon>
        <taxon>Dipodascaceae</taxon>
        <taxon>Geotrichum</taxon>
    </lineage>
</organism>
<dbReference type="InterPro" id="IPR008913">
    <property type="entry name" value="Znf_CHY"/>
</dbReference>
<gene>
    <name evidence="9" type="ORF">BN980_GECA12s01627g</name>
</gene>
<dbReference type="PANTHER" id="PTHR21319">
    <property type="entry name" value="RING FINGER AND CHY ZINC FINGER DOMAIN-CONTAINING PROTEIN 1"/>
    <property type="match status" value="1"/>
</dbReference>
<feature type="compositionally biased region" description="Acidic residues" evidence="5">
    <location>
        <begin position="281"/>
        <end position="304"/>
    </location>
</feature>
<dbReference type="PROSITE" id="PS51266">
    <property type="entry name" value="ZF_CHY"/>
    <property type="match status" value="1"/>
</dbReference>
<dbReference type="GO" id="GO:0005634">
    <property type="term" value="C:nucleus"/>
    <property type="evidence" value="ECO:0007669"/>
    <property type="project" value="TreeGrafter"/>
</dbReference>
<dbReference type="InterPro" id="IPR039512">
    <property type="entry name" value="RCHY1_zinc-ribbon"/>
</dbReference>
<keyword evidence="3" id="KW-0862">Zinc</keyword>
<evidence type="ECO:0000313" key="10">
    <source>
        <dbReference type="Proteomes" id="UP000242525"/>
    </source>
</evidence>
<feature type="domain" description="RING-type" evidence="6">
    <location>
        <begin position="476"/>
        <end position="518"/>
    </location>
</feature>
<dbReference type="Pfam" id="PF14599">
    <property type="entry name" value="zinc_ribbon_6"/>
    <property type="match status" value="1"/>
</dbReference>
<protein>
    <submittedName>
        <fullName evidence="9">Uncharacterized protein</fullName>
    </submittedName>
</protein>
<keyword evidence="1" id="KW-0479">Metal-binding</keyword>
<feature type="compositionally biased region" description="Acidic residues" evidence="5">
    <location>
        <begin position="30"/>
        <end position="40"/>
    </location>
</feature>
<dbReference type="GO" id="GO:0061630">
    <property type="term" value="F:ubiquitin protein ligase activity"/>
    <property type="evidence" value="ECO:0007669"/>
    <property type="project" value="TreeGrafter"/>
</dbReference>
<comment type="caution">
    <text evidence="9">The sequence shown here is derived from an EMBL/GenBank/DDBJ whole genome shotgun (WGS) entry which is preliminary data.</text>
</comment>
<reference evidence="9" key="1">
    <citation type="submission" date="2014-03" db="EMBL/GenBank/DDBJ databases">
        <authorList>
            <person name="Casaregola S."/>
        </authorList>
    </citation>
    <scope>NUCLEOTIDE SEQUENCE [LARGE SCALE GENOMIC DNA]</scope>
    <source>
        <strain evidence="9">CLIB 918</strain>
    </source>
</reference>
<evidence type="ECO:0000256" key="5">
    <source>
        <dbReference type="SAM" id="MobiDB-lite"/>
    </source>
</evidence>
<feature type="compositionally biased region" description="Basic and acidic residues" evidence="5">
    <location>
        <begin position="41"/>
        <end position="55"/>
    </location>
</feature>
<dbReference type="Proteomes" id="UP000242525">
    <property type="component" value="Unassembled WGS sequence"/>
</dbReference>
<dbReference type="Gene3D" id="3.30.40.10">
    <property type="entry name" value="Zinc/RING finger domain, C3HC4 (zinc finger)"/>
    <property type="match status" value="1"/>
</dbReference>
<feature type="region of interest" description="Disordered" evidence="5">
    <location>
        <begin position="147"/>
        <end position="166"/>
    </location>
</feature>
<evidence type="ECO:0000259" key="7">
    <source>
        <dbReference type="PROSITE" id="PS51266"/>
    </source>
</evidence>
<evidence type="ECO:0000259" key="8">
    <source>
        <dbReference type="PROSITE" id="PS51270"/>
    </source>
</evidence>
<evidence type="ECO:0000256" key="2">
    <source>
        <dbReference type="ARBA" id="ARBA00022771"/>
    </source>
</evidence>
<feature type="compositionally biased region" description="Basic and acidic residues" evidence="5">
    <location>
        <begin position="305"/>
        <end position="321"/>
    </location>
</feature>
<feature type="domain" description="CHY-type" evidence="7">
    <location>
        <begin position="340"/>
        <end position="407"/>
    </location>
</feature>
<dbReference type="GO" id="GO:0008270">
    <property type="term" value="F:zinc ion binding"/>
    <property type="evidence" value="ECO:0007669"/>
    <property type="project" value="UniProtKB-KW"/>
</dbReference>
<evidence type="ECO:0000313" key="9">
    <source>
        <dbReference type="EMBL" id="CDO55737.1"/>
    </source>
</evidence>
<dbReference type="PROSITE" id="PS50089">
    <property type="entry name" value="ZF_RING_2"/>
    <property type="match status" value="1"/>
</dbReference>
<proteinExistence type="predicted"/>
<keyword evidence="2 4" id="KW-0863">Zinc-finger</keyword>
<feature type="region of interest" description="Disordered" evidence="5">
    <location>
        <begin position="280"/>
        <end position="326"/>
    </location>
</feature>
<evidence type="ECO:0000256" key="3">
    <source>
        <dbReference type="ARBA" id="ARBA00022833"/>
    </source>
</evidence>
<feature type="domain" description="CTCHY-type" evidence="8">
    <location>
        <begin position="409"/>
        <end position="475"/>
    </location>
</feature>
<name>A0A0J9XES2_GEOCN</name>
<dbReference type="PANTHER" id="PTHR21319:SF0">
    <property type="entry name" value="AND RING FINGER DOMAIN PROTEIN, PUTATIVE (AFU_ORTHOLOGUE AFUA_1G08900)-RELATED"/>
    <property type="match status" value="1"/>
</dbReference>
<feature type="region of interest" description="Disordered" evidence="5">
    <location>
        <begin position="22"/>
        <end position="130"/>
    </location>
</feature>
<sequence>MDSYIPQLPPLRLPQQISQLLNQLSTTTDSESDYEEEEEEQSVKNDGKQNQDSELQKSLPEQPFLNITKPILDDDDDDDDDDDEIELIGRFILPAHTSANKRSKNGTYEENSGATRRGGSATNSANENSSSKWLIQKYFQQFNDSWNARMRDGGEPQGIVAAPEPSVCPPIQPVGLVESSAMDTELESGSMTFNSDNAGSSSSAGSPPSSSSVAAHAAAASHSSKKKKLSPSKLVLDESDLRHRIKEIKELSLSDRERDKRVQRLMTERYYYITKLSSPDDLYEEEENDEEEEEEEEGLIEDDSETHHLDHSHHDHQHEPVSIRTPTSTVADLKPTYFSKQEDILGCQHYQRGCKLECSTCYKWYTCRLCHDEVESHKLIRPETAHMLCMYCGLVQTVGQDCAGCHMQLARYYCKECKLWDDDNTKSIYHCADCGLCRIGEGLGKDFFHCKTCNVCMSIDLKDSHRCIEHSTECDCPICGEYMFTSTETVVFMSCGHSIHQGCFRQHTKTSYKCPTCSRSVINMAAQFRILDRDIEQQPMPDPYSKWSAVVVCNDCLAKSEVKFHFLGLKCTNCGSYNTAQHKIIKPHRKRSSASTTPLTHGPEVIPRVEESLIIEEELTGDADFTGLTYTDTEDL</sequence>
<dbReference type="OrthoDB" id="411372at2759"/>
<dbReference type="Pfam" id="PF05495">
    <property type="entry name" value="zf-CHY"/>
    <property type="match status" value="1"/>
</dbReference>